<proteinExistence type="predicted"/>
<dbReference type="EMBL" id="JAHFXS010000104">
    <property type="protein sequence ID" value="KAG9989096.1"/>
    <property type="molecule type" value="Genomic_DNA"/>
</dbReference>
<evidence type="ECO:0000313" key="3">
    <source>
        <dbReference type="Proteomes" id="UP000729357"/>
    </source>
</evidence>
<comment type="caution">
    <text evidence="2">The sequence shown here is derived from an EMBL/GenBank/DDBJ whole genome shotgun (WGS) entry which is preliminary data.</text>
</comment>
<name>A0A9P8G4K9_AURME</name>
<evidence type="ECO:0000256" key="1">
    <source>
        <dbReference type="SAM" id="MobiDB-lite"/>
    </source>
</evidence>
<reference evidence="2" key="2">
    <citation type="submission" date="2021-08" db="EMBL/GenBank/DDBJ databases">
        <authorList>
            <person name="Gostincar C."/>
            <person name="Sun X."/>
            <person name="Song Z."/>
            <person name="Gunde-Cimerman N."/>
        </authorList>
    </citation>
    <scope>NUCLEOTIDE SEQUENCE</scope>
    <source>
        <strain evidence="2">EXF-9298</strain>
    </source>
</reference>
<feature type="non-terminal residue" evidence="2">
    <location>
        <position position="558"/>
    </location>
</feature>
<dbReference type="AlphaFoldDB" id="A0A9P8G4K9"/>
<protein>
    <submittedName>
        <fullName evidence="2">Uncharacterized protein</fullName>
    </submittedName>
</protein>
<reference evidence="2" key="1">
    <citation type="journal article" date="2021" name="J Fungi (Basel)">
        <title>Virulence traits and population genomics of the black yeast Aureobasidium melanogenum.</title>
        <authorList>
            <person name="Cernosa A."/>
            <person name="Sun X."/>
            <person name="Gostincar C."/>
            <person name="Fang C."/>
            <person name="Gunde-Cimerman N."/>
            <person name="Song Z."/>
        </authorList>
    </citation>
    <scope>NUCLEOTIDE SEQUENCE</scope>
    <source>
        <strain evidence="2">EXF-9298</strain>
    </source>
</reference>
<accession>A0A9P8G4K9</accession>
<gene>
    <name evidence="2" type="ORF">KCU98_g2141</name>
</gene>
<dbReference type="Proteomes" id="UP000729357">
    <property type="component" value="Unassembled WGS sequence"/>
</dbReference>
<evidence type="ECO:0000313" key="2">
    <source>
        <dbReference type="EMBL" id="KAG9989096.1"/>
    </source>
</evidence>
<organism evidence="2 3">
    <name type="scientific">Aureobasidium melanogenum</name>
    <name type="common">Aureobasidium pullulans var. melanogenum</name>
    <dbReference type="NCBI Taxonomy" id="46634"/>
    <lineage>
        <taxon>Eukaryota</taxon>
        <taxon>Fungi</taxon>
        <taxon>Dikarya</taxon>
        <taxon>Ascomycota</taxon>
        <taxon>Pezizomycotina</taxon>
        <taxon>Dothideomycetes</taxon>
        <taxon>Dothideomycetidae</taxon>
        <taxon>Dothideales</taxon>
        <taxon>Saccotheciaceae</taxon>
        <taxon>Aureobasidium</taxon>
    </lineage>
</organism>
<keyword evidence="3" id="KW-1185">Reference proteome</keyword>
<feature type="region of interest" description="Disordered" evidence="1">
    <location>
        <begin position="217"/>
        <end position="249"/>
    </location>
</feature>
<sequence length="558" mass="61544">MDDYGLVSGNPPWKWVVEKPCFVSWNSKEEGPTCLGQLSPLNSTSKLTINIGWRSDELLIALHLPVSIRASKHPRDMFMIIPCDFDTSALDMTFTPIQADGRADLESAGLADCNLFHLSFRLAKPCEVIMPRAKRQKPVKGTPKELMSKLKSLSETFSFDIYFRFDTFAQLELRKMFALNSMKQLNTPTLLLDSMYDGRGGGVNLWLNQGLDLEPEDKKCKSYPESPQNLLPPPPYTRGTIPSLDLAKPSAPVEPAVDVEVPFSDVSVASLSMHKDSDGEGVPETPFWACMRRIMDYRSPSVERPSRATRKRAASVSSLPDSKMRLKLPRTCRSPSLGPLIREASAPMFDGLDRVTTVAHHEMIAQDKETSQTASPSLAPVVRETSAPLLMALETARTSAQHVAASSRDRTEEIANWLISAWNFLPSAHYDLRDQLLGLGTASDELFAQARIESTTQLAFAAARTLQSKVIADCITDVSDAETQVREVVRWINNVKDDADVLLLHDLVALAGAAVEVVDSAPDVKAERMNDFLMCKARCIARACLLGIGDAKSHIDSV</sequence>